<keyword evidence="2" id="KW-1185">Reference proteome</keyword>
<organism evidence="1 2">
    <name type="scientific">Pseudomonas gessardii</name>
    <dbReference type="NCBI Taxonomy" id="78544"/>
    <lineage>
        <taxon>Bacteria</taxon>
        <taxon>Pseudomonadati</taxon>
        <taxon>Pseudomonadota</taxon>
        <taxon>Gammaproteobacteria</taxon>
        <taxon>Pseudomonadales</taxon>
        <taxon>Pseudomonadaceae</taxon>
        <taxon>Pseudomonas</taxon>
    </lineage>
</organism>
<evidence type="ECO:0000313" key="2">
    <source>
        <dbReference type="Proteomes" id="UP000814003"/>
    </source>
</evidence>
<dbReference type="Proteomes" id="UP000814003">
    <property type="component" value="Unassembled WGS sequence"/>
</dbReference>
<reference evidence="1 2" key="1">
    <citation type="submission" date="2019-11" db="EMBL/GenBank/DDBJ databases">
        <title>Epiphytic Pseudomonas syringae from cherry orchards.</title>
        <authorList>
            <person name="Hulin M.T."/>
        </authorList>
    </citation>
    <scope>NUCLEOTIDE SEQUENCE [LARGE SCALE GENOMIC DNA]</scope>
    <source>
        <strain evidence="1 2">PA-6-5B</strain>
    </source>
</reference>
<sequence length="159" mass="17516">MNHALDVSIKALRAAVESETPTLFWQETMTHVAVLLDHAERVPNSSRALEAAHAAIAEARFPDAIQHLQQVINCLHAECSEHVTRLADLVTAFDAALSLRPFLWLEIGFNRVVGWMITVYDKTGGVERVVVQAQGAGADETCQWATLHLQALIKESSHV</sequence>
<name>A0ABS9FDL0_9PSED</name>
<gene>
    <name evidence="1" type="ORF">GIW56_26845</name>
</gene>
<proteinExistence type="predicted"/>
<protein>
    <submittedName>
        <fullName evidence="1">Uncharacterized protein</fullName>
    </submittedName>
</protein>
<accession>A0ABS9FDL0</accession>
<comment type="caution">
    <text evidence="1">The sequence shown here is derived from an EMBL/GenBank/DDBJ whole genome shotgun (WGS) entry which is preliminary data.</text>
</comment>
<dbReference type="EMBL" id="WKED01000083">
    <property type="protein sequence ID" value="MCF5110427.1"/>
    <property type="molecule type" value="Genomic_DNA"/>
</dbReference>
<evidence type="ECO:0000313" key="1">
    <source>
        <dbReference type="EMBL" id="MCF5110427.1"/>
    </source>
</evidence>
<dbReference type="RefSeq" id="WP_236310172.1">
    <property type="nucleotide sequence ID" value="NZ_WKED01000083.1"/>
</dbReference>